<dbReference type="InterPro" id="IPR050641">
    <property type="entry name" value="RIFMO-like"/>
</dbReference>
<evidence type="ECO:0000256" key="3">
    <source>
        <dbReference type="ARBA" id="ARBA00022827"/>
    </source>
</evidence>
<gene>
    <name evidence="6" type="ORF">K7B10_39945</name>
</gene>
<keyword evidence="3" id="KW-0274">FAD</keyword>
<dbReference type="PRINTS" id="PR00420">
    <property type="entry name" value="RNGMNOXGNASE"/>
</dbReference>
<feature type="domain" description="FAD-binding" evidence="5">
    <location>
        <begin position="16"/>
        <end position="350"/>
    </location>
</feature>
<sequence>MASSTGTPSGTDGSARVLVVGAGPVGLTAAHELARRGLRVRLVDAAPGPARESRAVAVHPRTLETFDQMGLVDAILARGRKNRAFTMYARGSRLVRLDADYETMPTRFPYSLVIAQTETEAVLREALARLGVTVEWGVRLGSFTQDGDGVRARLEHPDGTAEEYAVPWLVGCDGGHSTVRKQLGLPLLGECSETWALADAPVTTDLPPDTIYWVHTGSQALMMVPYRREGHWRLLDTAPGRRREGDDAARLLSQKLSAGLGRPVEVGEPEWTSVFTFQQRMVPRMHEGRCFVAGDAAHVHSPASGQGMNTGVQEAYNLAWKLAMAARGQAGPELLATYGQERVPIGKALIGSTRKATFLVQFKNALAGVALPVVFTFVRNIGPLRRAIQRKVLGGMSGLRLSYEDSPLSTADPLAGLPVGSRAAAAAERRGDPGSEALRAELRDTRWSLVWEAGGPGATLRAVAAAAARAHGDWLSVRTVGDGAGGVPDGDGGPRPLADPDGVLRRALGLRPGGWLLIRPDGYVAAGGAALTRGALARALAPLGPQAALPSAGPDAAPAPAPAPAGSVPGLDPASTTPPGLRDTVGVPPRALEAHR</sequence>
<evidence type="ECO:0000259" key="5">
    <source>
        <dbReference type="Pfam" id="PF01494"/>
    </source>
</evidence>
<evidence type="ECO:0000256" key="2">
    <source>
        <dbReference type="ARBA" id="ARBA00022630"/>
    </source>
</evidence>
<dbReference type="Pfam" id="PF01494">
    <property type="entry name" value="FAD_binding_3"/>
    <property type="match status" value="1"/>
</dbReference>
<keyword evidence="7" id="KW-1185">Reference proteome</keyword>
<reference evidence="6 7" key="1">
    <citation type="submission" date="2021-08" db="EMBL/GenBank/DDBJ databases">
        <title>Genomic Architecture of Streptomyces flavotricini NGL1 and Streptomyces erythrochromogenes HMS4 With Differential Plant Beneficial attributes and laccase production capabilities.</title>
        <authorList>
            <person name="Salwan R."/>
            <person name="Kaur R."/>
            <person name="Sharma V."/>
        </authorList>
    </citation>
    <scope>NUCLEOTIDE SEQUENCE [LARGE SCALE GENOMIC DNA]</scope>
    <source>
        <strain evidence="6 7">NGL1</strain>
    </source>
</reference>
<dbReference type="Gene3D" id="3.30.70.2450">
    <property type="match status" value="1"/>
</dbReference>
<evidence type="ECO:0000313" key="6">
    <source>
        <dbReference type="EMBL" id="MCC0100813.1"/>
    </source>
</evidence>
<organism evidence="6 7">
    <name type="scientific">Streptomyces flavotricini</name>
    <dbReference type="NCBI Taxonomy" id="66888"/>
    <lineage>
        <taxon>Bacteria</taxon>
        <taxon>Bacillati</taxon>
        <taxon>Actinomycetota</taxon>
        <taxon>Actinomycetes</taxon>
        <taxon>Kitasatosporales</taxon>
        <taxon>Streptomycetaceae</taxon>
        <taxon>Streptomyces</taxon>
    </lineage>
</organism>
<dbReference type="PANTHER" id="PTHR43004:SF19">
    <property type="entry name" value="BINDING MONOOXYGENASE, PUTATIVE (JCVI)-RELATED"/>
    <property type="match status" value="1"/>
</dbReference>
<keyword evidence="2" id="KW-0285">Flavoprotein</keyword>
<dbReference type="Gene3D" id="3.40.30.120">
    <property type="match status" value="1"/>
</dbReference>
<evidence type="ECO:0000256" key="1">
    <source>
        <dbReference type="ARBA" id="ARBA00001974"/>
    </source>
</evidence>
<protein>
    <submittedName>
        <fullName evidence="6">FAD-dependent oxidoreductase</fullName>
    </submittedName>
</protein>
<comment type="caution">
    <text evidence="6">The sequence shown here is derived from an EMBL/GenBank/DDBJ whole genome shotgun (WGS) entry which is preliminary data.</text>
</comment>
<feature type="region of interest" description="Disordered" evidence="4">
    <location>
        <begin position="547"/>
        <end position="596"/>
    </location>
</feature>
<comment type="cofactor">
    <cofactor evidence="1">
        <name>FAD</name>
        <dbReference type="ChEBI" id="CHEBI:57692"/>
    </cofactor>
</comment>
<evidence type="ECO:0000313" key="7">
    <source>
        <dbReference type="Proteomes" id="UP001520654"/>
    </source>
</evidence>
<dbReference type="SUPFAM" id="SSF51905">
    <property type="entry name" value="FAD/NAD(P)-binding domain"/>
    <property type="match status" value="1"/>
</dbReference>
<evidence type="ECO:0000256" key="4">
    <source>
        <dbReference type="SAM" id="MobiDB-lite"/>
    </source>
</evidence>
<proteinExistence type="predicted"/>
<feature type="compositionally biased region" description="Low complexity" evidence="4">
    <location>
        <begin position="547"/>
        <end position="556"/>
    </location>
</feature>
<accession>A0ABS8EIY3</accession>
<name>A0ABS8EIY3_9ACTN</name>
<dbReference type="InterPro" id="IPR002938">
    <property type="entry name" value="FAD-bd"/>
</dbReference>
<dbReference type="Proteomes" id="UP001520654">
    <property type="component" value="Unassembled WGS sequence"/>
</dbReference>
<dbReference type="InterPro" id="IPR036188">
    <property type="entry name" value="FAD/NAD-bd_sf"/>
</dbReference>
<dbReference type="Gene3D" id="3.50.50.60">
    <property type="entry name" value="FAD/NAD(P)-binding domain"/>
    <property type="match status" value="1"/>
</dbReference>
<dbReference type="PANTHER" id="PTHR43004">
    <property type="entry name" value="TRK SYSTEM POTASSIUM UPTAKE PROTEIN"/>
    <property type="match status" value="1"/>
</dbReference>
<dbReference type="EMBL" id="JAINUL010000019">
    <property type="protein sequence ID" value="MCC0100813.1"/>
    <property type="molecule type" value="Genomic_DNA"/>
</dbReference>